<protein>
    <submittedName>
        <fullName evidence="1">Uncharacterized protein</fullName>
    </submittedName>
</protein>
<dbReference type="AlphaFoldDB" id="A0A829GTV5"/>
<dbReference type="Proteomes" id="UP000014264">
    <property type="component" value="Unassembled WGS sequence"/>
</dbReference>
<gene>
    <name evidence="1" type="ORF">Lpp14_04704</name>
</gene>
<comment type="caution">
    <text evidence="1">The sequence shown here is derived from an EMBL/GenBank/DDBJ whole genome shotgun (WGS) entry which is preliminary data.</text>
</comment>
<evidence type="ECO:0000313" key="2">
    <source>
        <dbReference type="Proteomes" id="UP000014264"/>
    </source>
</evidence>
<sequence length="42" mass="4840">MNDRRVDSFQLILNLPSEISLTSDFDAGRMPLDHMIFEDKTA</sequence>
<evidence type="ECO:0000313" key="1">
    <source>
        <dbReference type="EMBL" id="EPC63842.1"/>
    </source>
</evidence>
<reference evidence="1 2" key="1">
    <citation type="journal article" date="2013" name="PLoS ONE">
        <title>Lactobacillus paracasei comparative genomics: towards species pan-genome definition and exploitation of diversity.</title>
        <authorList>
            <person name="Smokvina T."/>
            <person name="Wels M."/>
            <person name="Polka J."/>
            <person name="Chervaux C."/>
            <person name="Brisse S."/>
            <person name="Boekhorst J."/>
            <person name="van Hylckama Vlieg J.E."/>
            <person name="Siezen R.J."/>
        </authorList>
    </citation>
    <scope>NUCLEOTIDE SEQUENCE [LARGE SCALE GENOMIC DNA]</scope>
    <source>
        <strain evidence="1 2">Lpp14</strain>
    </source>
</reference>
<organism evidence="1 2">
    <name type="scientific">Lacticaseibacillus paracasei subsp. paracasei Lpp14</name>
    <dbReference type="NCBI Taxonomy" id="1256204"/>
    <lineage>
        <taxon>Bacteria</taxon>
        <taxon>Bacillati</taxon>
        <taxon>Bacillota</taxon>
        <taxon>Bacilli</taxon>
        <taxon>Lactobacillales</taxon>
        <taxon>Lactobacillaceae</taxon>
        <taxon>Lacticaseibacillus</taxon>
    </lineage>
</organism>
<accession>A0A829GTV5</accession>
<name>A0A829GTV5_LACPA</name>
<dbReference type="EMBL" id="ANJZ01000123">
    <property type="protein sequence ID" value="EPC63842.1"/>
    <property type="molecule type" value="Genomic_DNA"/>
</dbReference>
<proteinExistence type="predicted"/>